<gene>
    <name evidence="1" type="ORF">C0Z16_16095</name>
</gene>
<dbReference type="Proteomes" id="UP000235659">
    <property type="component" value="Unassembled WGS sequence"/>
</dbReference>
<accession>A0ABX4V409</accession>
<comment type="caution">
    <text evidence="1">The sequence shown here is derived from an EMBL/GenBank/DDBJ whole genome shotgun (WGS) entry which is preliminary data.</text>
</comment>
<keyword evidence="2" id="KW-1185">Reference proteome</keyword>
<protein>
    <submittedName>
        <fullName evidence="1">Uncharacterized protein</fullName>
    </submittedName>
</protein>
<name>A0ABX4V409_9BURK</name>
<dbReference type="EMBL" id="PNXY01000010">
    <property type="protein sequence ID" value="PMS29966.1"/>
    <property type="molecule type" value="Genomic_DNA"/>
</dbReference>
<proteinExistence type="predicted"/>
<reference evidence="1 2" key="1">
    <citation type="submission" date="2018-01" db="EMBL/GenBank/DDBJ databases">
        <title>Whole genome analyses suggest that Burkholderia sensu lato contains two further novel genera in the rhizoxinica-symbiotica group Mycetohabitans gen. nov., and Trinickia gen. nov.: implications for the evolution of diazotrophy and nodulation in the Burkholderiaceae.</title>
        <authorList>
            <person name="Estrada-de los Santos P."/>
            <person name="Palmer M."/>
            <person name="Chavez-Ramirez B."/>
            <person name="Beukes C."/>
            <person name="Steenkamp E.T."/>
            <person name="Hirsch A.M."/>
            <person name="Manyaka P."/>
            <person name="Maluk M."/>
            <person name="Lafos M."/>
            <person name="Crook M."/>
            <person name="Gross E."/>
            <person name="Simon M.F."/>
            <person name="Bueno dos Reis Junior F."/>
            <person name="Poole P.S."/>
            <person name="Venter S.N."/>
            <person name="James E.K."/>
        </authorList>
    </citation>
    <scope>NUCLEOTIDE SEQUENCE [LARGE SCALE GENOMIC DNA]</scope>
    <source>
        <strain evidence="1 2">WSM 3937</strain>
    </source>
</reference>
<sequence length="66" mass="7429">MKKSARFVDDAPMRANVHAAWHRGSHALALMRACLSASLRIVVVSAAHCERQWARARRAKPARRSH</sequence>
<evidence type="ECO:0000313" key="2">
    <source>
        <dbReference type="Proteomes" id="UP000235659"/>
    </source>
</evidence>
<evidence type="ECO:0000313" key="1">
    <source>
        <dbReference type="EMBL" id="PMS29966.1"/>
    </source>
</evidence>
<organism evidence="1 2">
    <name type="scientific">Paraburkholderia rhynchosiae</name>
    <dbReference type="NCBI Taxonomy" id="487049"/>
    <lineage>
        <taxon>Bacteria</taxon>
        <taxon>Pseudomonadati</taxon>
        <taxon>Pseudomonadota</taxon>
        <taxon>Betaproteobacteria</taxon>
        <taxon>Burkholderiales</taxon>
        <taxon>Burkholderiaceae</taxon>
        <taxon>Paraburkholderia</taxon>
    </lineage>
</organism>